<dbReference type="PROSITE" id="PS51257">
    <property type="entry name" value="PROKAR_LIPOPROTEIN"/>
    <property type="match status" value="1"/>
</dbReference>
<dbReference type="EMBL" id="JACHIG010000002">
    <property type="protein sequence ID" value="MBB5031602.1"/>
    <property type="molecule type" value="Genomic_DNA"/>
</dbReference>
<name>A0A7W7Y8Y2_9BACT</name>
<organism evidence="3 4">
    <name type="scientific">Prosthecobacter vanneervenii</name>
    <dbReference type="NCBI Taxonomy" id="48466"/>
    <lineage>
        <taxon>Bacteria</taxon>
        <taxon>Pseudomonadati</taxon>
        <taxon>Verrucomicrobiota</taxon>
        <taxon>Verrucomicrobiia</taxon>
        <taxon>Verrucomicrobiales</taxon>
        <taxon>Verrucomicrobiaceae</taxon>
        <taxon>Prosthecobacter</taxon>
    </lineage>
</organism>
<keyword evidence="2" id="KW-0732">Signal</keyword>
<accession>A0A7W7Y8Y2</accession>
<dbReference type="RefSeq" id="WP_184338543.1">
    <property type="nucleotide sequence ID" value="NZ_JACHIG010000002.1"/>
</dbReference>
<comment type="caution">
    <text evidence="3">The sequence shown here is derived from an EMBL/GenBank/DDBJ whole genome shotgun (WGS) entry which is preliminary data.</text>
</comment>
<evidence type="ECO:0000256" key="2">
    <source>
        <dbReference type="SAM" id="SignalP"/>
    </source>
</evidence>
<proteinExistence type="predicted"/>
<feature type="chain" id="PRO_5030915585" evidence="2">
    <location>
        <begin position="26"/>
        <end position="315"/>
    </location>
</feature>
<sequence>MMKDRIALKSWATLCLIMACMQLHAAPRALEVVIVVGASGTEEYGKKFQTQVTAWTNACTKASVPAKIIRGEKTTEDLAQTLATADATHSLWLVLIGHGTFDGRDAKFNAEGPDLDVKQLAGWLKPLKQEIAVIHTASSSGGFLKALSGKGRIVITSTKSPDEVFYARFGEHFAEAIGGLPEADLDQDKQVSLLEAFRHASKTVALFYENEGRLATEHALLEDNGDGIGTRSEVLASDTPPATATALDGERAAQLVLVLSPEEQQLTDTQRTTRDALERELKTLKEQRAKMKEDDYYTQLEAILLKLGAVYETKS</sequence>
<keyword evidence="1" id="KW-0175">Coiled coil</keyword>
<evidence type="ECO:0000313" key="4">
    <source>
        <dbReference type="Proteomes" id="UP000590740"/>
    </source>
</evidence>
<protein>
    <submittedName>
        <fullName evidence="3">Uncharacterized protein</fullName>
    </submittedName>
</protein>
<dbReference type="Proteomes" id="UP000590740">
    <property type="component" value="Unassembled WGS sequence"/>
</dbReference>
<gene>
    <name evidence="3" type="ORF">HNQ65_001170</name>
</gene>
<reference evidence="3 4" key="1">
    <citation type="submission" date="2020-08" db="EMBL/GenBank/DDBJ databases">
        <title>Genomic Encyclopedia of Type Strains, Phase IV (KMG-IV): sequencing the most valuable type-strain genomes for metagenomic binning, comparative biology and taxonomic classification.</title>
        <authorList>
            <person name="Goeker M."/>
        </authorList>
    </citation>
    <scope>NUCLEOTIDE SEQUENCE [LARGE SCALE GENOMIC DNA]</scope>
    <source>
        <strain evidence="3 4">DSM 12252</strain>
    </source>
</reference>
<evidence type="ECO:0000313" key="3">
    <source>
        <dbReference type="EMBL" id="MBB5031602.1"/>
    </source>
</evidence>
<keyword evidence="4" id="KW-1185">Reference proteome</keyword>
<feature type="coiled-coil region" evidence="1">
    <location>
        <begin position="267"/>
        <end position="294"/>
    </location>
</feature>
<feature type="signal peptide" evidence="2">
    <location>
        <begin position="1"/>
        <end position="25"/>
    </location>
</feature>
<evidence type="ECO:0000256" key="1">
    <source>
        <dbReference type="SAM" id="Coils"/>
    </source>
</evidence>
<dbReference type="AlphaFoldDB" id="A0A7W7Y8Y2"/>